<feature type="compositionally biased region" description="Polar residues" evidence="1">
    <location>
        <begin position="411"/>
        <end position="436"/>
    </location>
</feature>
<dbReference type="EMBL" id="JANBPU010000188">
    <property type="protein sequence ID" value="KAJ1914622.1"/>
    <property type="molecule type" value="Genomic_DNA"/>
</dbReference>
<dbReference type="AlphaFoldDB" id="A0A9W8A0A8"/>
<protein>
    <submittedName>
        <fullName evidence="3">Uncharacterized protein</fullName>
    </submittedName>
</protein>
<feature type="compositionally biased region" description="Polar residues" evidence="1">
    <location>
        <begin position="261"/>
        <end position="278"/>
    </location>
</feature>
<proteinExistence type="predicted"/>
<keyword evidence="4" id="KW-1185">Reference proteome</keyword>
<evidence type="ECO:0000256" key="1">
    <source>
        <dbReference type="SAM" id="MobiDB-lite"/>
    </source>
</evidence>
<feature type="transmembrane region" description="Helical" evidence="2">
    <location>
        <begin position="740"/>
        <end position="760"/>
    </location>
</feature>
<accession>A0A9W8A0A8</accession>
<name>A0A9W8A0A8_9FUNG</name>
<feature type="region of interest" description="Disordered" evidence="1">
    <location>
        <begin position="233"/>
        <end position="302"/>
    </location>
</feature>
<feature type="compositionally biased region" description="Low complexity" evidence="1">
    <location>
        <begin position="284"/>
        <end position="302"/>
    </location>
</feature>
<gene>
    <name evidence="3" type="ORF">H4219_004708</name>
</gene>
<sequence length="809" mass="88188">MLGNPELRSRNGNGDDIVQAASHIASGPKTPNRNENETTAVGHSLLSDESDVEGNAKPFMSQYSQNNSQYYQLDNDNDFSAGDFAEKVEESMDQSFVVSEEGSKFQEVDASNRVSYARLGMETEKSIRRQRLIRTPGRIHEAISSHSNAMNDSPLRNATRRAKGNSRLAGARINGSLMEDDGTGLMTLRLDNLIGQNVAPNKNKWATLNTQTQIPKAPENVVSNIATNTAPIHILDKDANNETRIPSYKPKPTKVKETCSKPDSSSNHVTTRDPTLPQTPKLDPASAATSANNANSTPYNNLKSLSSSLKSMIAPVPQPRLSENISPPAFTEKENAEPRPTNDETVLISLLPNTTTIDTENAKAQFPDSSGKSAEVSPQKTTPTSAQTPGLQGSSIRRRQRHRESIKLSDLSPSCLQKTNTSRGTEAALSTTTAYHASTERASGGGSGVAETPFRSSTRATWSGVHRSFSLHEGSPGFVSSVSRMSMHSAERPKTHIARHSMEICLDARKSAVFSNTNSVLNFGISTSPLHQNSPRGHTLPSPTALLGMKNTVYSLLNDIGLALKLIKSSTKAGFTDSKGKAPKKEDIEAKKAAILQGLEKCFQTLHDSEKHIENAFPVGSFADTTAAKDKQSVIEKFGDIRISMDEIRESVKLLDPASPLANSCCQAIEETISLLELRLHNIHLLNTNSQLNISNSSMPKPIANQPYNDSTQKKYEPRPKGVFVKFGNFVIQSLAQRPLTLVGALLVILIAELVALGYISRSVMFNNINGIPNYNENYLICPTKSRSLFSFSQAIEDNDRNIWRIPPS</sequence>
<keyword evidence="2" id="KW-1133">Transmembrane helix</keyword>
<comment type="caution">
    <text evidence="3">The sequence shown here is derived from an EMBL/GenBank/DDBJ whole genome shotgun (WGS) entry which is preliminary data.</text>
</comment>
<keyword evidence="2" id="KW-0812">Transmembrane</keyword>
<evidence type="ECO:0000313" key="3">
    <source>
        <dbReference type="EMBL" id="KAJ1914622.1"/>
    </source>
</evidence>
<keyword evidence="2" id="KW-0472">Membrane</keyword>
<dbReference type="Proteomes" id="UP001150538">
    <property type="component" value="Unassembled WGS sequence"/>
</dbReference>
<organism evidence="3 4">
    <name type="scientific">Mycoemilia scoparia</name>
    <dbReference type="NCBI Taxonomy" id="417184"/>
    <lineage>
        <taxon>Eukaryota</taxon>
        <taxon>Fungi</taxon>
        <taxon>Fungi incertae sedis</taxon>
        <taxon>Zoopagomycota</taxon>
        <taxon>Kickxellomycotina</taxon>
        <taxon>Kickxellomycetes</taxon>
        <taxon>Kickxellales</taxon>
        <taxon>Kickxellaceae</taxon>
        <taxon>Mycoemilia</taxon>
    </lineage>
</organism>
<reference evidence="3" key="1">
    <citation type="submission" date="2022-07" db="EMBL/GenBank/DDBJ databases">
        <title>Phylogenomic reconstructions and comparative analyses of Kickxellomycotina fungi.</title>
        <authorList>
            <person name="Reynolds N.K."/>
            <person name="Stajich J.E."/>
            <person name="Barry K."/>
            <person name="Grigoriev I.V."/>
            <person name="Crous P."/>
            <person name="Smith M.E."/>
        </authorList>
    </citation>
    <scope>NUCLEOTIDE SEQUENCE</scope>
    <source>
        <strain evidence="3">NBRC 100468</strain>
    </source>
</reference>
<feature type="compositionally biased region" description="Polar residues" evidence="1">
    <location>
        <begin position="367"/>
        <end position="395"/>
    </location>
</feature>
<feature type="region of interest" description="Disordered" evidence="1">
    <location>
        <begin position="318"/>
        <end position="454"/>
    </location>
</feature>
<feature type="compositionally biased region" description="Basic and acidic residues" evidence="1">
    <location>
        <begin position="331"/>
        <end position="342"/>
    </location>
</feature>
<evidence type="ECO:0000313" key="4">
    <source>
        <dbReference type="Proteomes" id="UP001150538"/>
    </source>
</evidence>
<evidence type="ECO:0000256" key="2">
    <source>
        <dbReference type="SAM" id="Phobius"/>
    </source>
</evidence>